<keyword evidence="1" id="KW-0732">Signal</keyword>
<proteinExistence type="predicted"/>
<dbReference type="EMBL" id="LZFP01000045">
    <property type="protein sequence ID" value="OBR36410.1"/>
    <property type="molecule type" value="Genomic_DNA"/>
</dbReference>
<gene>
    <name evidence="2" type="ORF">A9200_08220</name>
</gene>
<reference evidence="3" key="1">
    <citation type="submission" date="2016-06" db="EMBL/GenBank/DDBJ databases">
        <authorList>
            <person name="Zhan P."/>
        </authorList>
    </citation>
    <scope>NUCLEOTIDE SEQUENCE [LARGE SCALE GENOMIC DNA]</scope>
    <source>
        <strain evidence="3">T28</strain>
    </source>
</reference>
<dbReference type="KEGG" id="mart:BTR34_12330"/>
<dbReference type="AlphaFoldDB" id="A0A1B7Z1I3"/>
<comment type="caution">
    <text evidence="2">The sequence shown here is derived from an EMBL/GenBank/DDBJ whole genome shotgun (WGS) entry which is preliminary data.</text>
</comment>
<feature type="chain" id="PRO_5008602161" evidence="1">
    <location>
        <begin position="21"/>
        <end position="102"/>
    </location>
</feature>
<sequence length="102" mass="11721">MKSILIVLFVAITSFTTTYGQNTETMNGTYEGYIDEMYVFTDSDGYRAEFTNVSNEISTKFELTSDTYVGRQFMITFTVDTELDEDEEEIQISTIVNLEMPE</sequence>
<dbReference type="OrthoDB" id="1453558at2"/>
<name>A0A1B7Z1I3_9FLAO</name>
<protein>
    <submittedName>
        <fullName evidence="2">Uncharacterized protein</fullName>
    </submittedName>
</protein>
<dbReference type="Proteomes" id="UP000092164">
    <property type="component" value="Unassembled WGS sequence"/>
</dbReference>
<organism evidence="2 3">
    <name type="scientific">Maribacter hydrothermalis</name>
    <dbReference type="NCBI Taxonomy" id="1836467"/>
    <lineage>
        <taxon>Bacteria</taxon>
        <taxon>Pseudomonadati</taxon>
        <taxon>Bacteroidota</taxon>
        <taxon>Flavobacteriia</taxon>
        <taxon>Flavobacteriales</taxon>
        <taxon>Flavobacteriaceae</taxon>
        <taxon>Maribacter</taxon>
    </lineage>
</organism>
<dbReference type="STRING" id="1836467.BTR34_12330"/>
<dbReference type="RefSeq" id="WP_074472138.1">
    <property type="nucleotide sequence ID" value="NZ_CP018760.1"/>
</dbReference>
<accession>A0A1B7Z1I3</accession>
<evidence type="ECO:0000313" key="3">
    <source>
        <dbReference type="Proteomes" id="UP000092164"/>
    </source>
</evidence>
<evidence type="ECO:0000256" key="1">
    <source>
        <dbReference type="SAM" id="SignalP"/>
    </source>
</evidence>
<feature type="signal peptide" evidence="1">
    <location>
        <begin position="1"/>
        <end position="20"/>
    </location>
</feature>
<keyword evidence="3" id="KW-1185">Reference proteome</keyword>
<evidence type="ECO:0000313" key="2">
    <source>
        <dbReference type="EMBL" id="OBR36410.1"/>
    </source>
</evidence>